<dbReference type="Proteomes" id="UP001500367">
    <property type="component" value="Unassembled WGS sequence"/>
</dbReference>
<reference evidence="3" key="1">
    <citation type="journal article" date="2019" name="Int. J. Syst. Evol. Microbiol.">
        <title>The Global Catalogue of Microorganisms (GCM) 10K type strain sequencing project: providing services to taxonomists for standard genome sequencing and annotation.</title>
        <authorList>
            <consortium name="The Broad Institute Genomics Platform"/>
            <consortium name="The Broad Institute Genome Sequencing Center for Infectious Disease"/>
            <person name="Wu L."/>
            <person name="Ma J."/>
        </authorList>
    </citation>
    <scope>NUCLEOTIDE SEQUENCE [LARGE SCALE GENOMIC DNA]</scope>
    <source>
        <strain evidence="3">JCM 17069</strain>
    </source>
</reference>
<gene>
    <name evidence="2" type="ORF">GCM10022389_28700</name>
</gene>
<dbReference type="EMBL" id="BAABCT010000014">
    <property type="protein sequence ID" value="GAA4080845.1"/>
    <property type="molecule type" value="Genomic_DNA"/>
</dbReference>
<dbReference type="Pfam" id="PF19780">
    <property type="entry name" value="DUF6265"/>
    <property type="match status" value="1"/>
</dbReference>
<dbReference type="InterPro" id="IPR046232">
    <property type="entry name" value="DUF6265"/>
</dbReference>
<organism evidence="2 3">
    <name type="scientific">Flavobacterium cheonanense</name>
    <dbReference type="NCBI Taxonomy" id="706183"/>
    <lineage>
        <taxon>Bacteria</taxon>
        <taxon>Pseudomonadati</taxon>
        <taxon>Bacteroidota</taxon>
        <taxon>Flavobacteriia</taxon>
        <taxon>Flavobacteriales</taxon>
        <taxon>Flavobacteriaceae</taxon>
        <taxon>Flavobacterium</taxon>
    </lineage>
</organism>
<proteinExistence type="predicted"/>
<comment type="caution">
    <text evidence="2">The sequence shown here is derived from an EMBL/GenBank/DDBJ whole genome shotgun (WGS) entry which is preliminary data.</text>
</comment>
<evidence type="ECO:0000259" key="1">
    <source>
        <dbReference type="Pfam" id="PF19780"/>
    </source>
</evidence>
<accession>A0ABP7W4F1</accession>
<feature type="domain" description="DUF6265" evidence="1">
    <location>
        <begin position="42"/>
        <end position="150"/>
    </location>
</feature>
<keyword evidence="3" id="KW-1185">Reference proteome</keyword>
<dbReference type="PROSITE" id="PS51257">
    <property type="entry name" value="PROKAR_LIPOPROTEIN"/>
    <property type="match status" value="1"/>
</dbReference>
<dbReference type="RefSeq" id="WP_344817366.1">
    <property type="nucleotide sequence ID" value="NZ_BAABCT010000014.1"/>
</dbReference>
<name>A0ABP7W4F1_9FLAO</name>
<evidence type="ECO:0000313" key="2">
    <source>
        <dbReference type="EMBL" id="GAA4080845.1"/>
    </source>
</evidence>
<protein>
    <recommendedName>
        <fullName evidence="1">DUF6265 domain-containing protein</fullName>
    </recommendedName>
</protein>
<sequence>MKKTLVITLLSIILITSCKKESQIEVFGIKTKKEFNQLKKANWFIGSWENSSKEATFKEIWKTKNDSSFVGESFVIVEKDTVFYEKIDLFESNDSLFYKVSVKDQNKEKPVSFYLTKSDDKELTFENPKHDFPNKIVYTKITNDSLVAVIYGKKDGKEMSETFPMKKTK</sequence>
<evidence type="ECO:0000313" key="3">
    <source>
        <dbReference type="Proteomes" id="UP001500367"/>
    </source>
</evidence>